<gene>
    <name evidence="1" type="ORF">S01H4_34079</name>
</gene>
<proteinExistence type="predicted"/>
<comment type="caution">
    <text evidence="1">The sequence shown here is derived from an EMBL/GenBank/DDBJ whole genome shotgun (WGS) entry which is preliminary data.</text>
</comment>
<name>X1APJ7_9ZZZZ</name>
<accession>X1APJ7</accession>
<evidence type="ECO:0000313" key="1">
    <source>
        <dbReference type="EMBL" id="GAG84690.1"/>
    </source>
</evidence>
<feature type="non-terminal residue" evidence="1">
    <location>
        <position position="297"/>
    </location>
</feature>
<sequence>IEGVSAAYQNARNAGAEASVSTFEGINEGSPQWQKDLEKQVTDMFAPIVEDYMKLSDVETWEKSTPTYDQAAESLNQYRLGVVVKSLANFTIHAIIESGTLGQVEAARDFDSMVVGKLGIDRLAERATMLPFEAGIIRQAEYFYNAKHPTLIPTPSQLIDMVVKEVIPLDEFKQWMKFQGFDEIQSQRIWDSHFIAPDWGQILNAYYRGEITRAQVEELKILVDLDPKYNVIWDALIEVIPAVSELVNQRTKEVITQKEFEKNLQWHGFDKIWAGRIWDAHFQPPDLGDILTSWRRG</sequence>
<dbReference type="AlphaFoldDB" id="X1APJ7"/>
<protein>
    <submittedName>
        <fullName evidence="1">Uncharacterized protein</fullName>
    </submittedName>
</protein>
<organism evidence="1">
    <name type="scientific">marine sediment metagenome</name>
    <dbReference type="NCBI Taxonomy" id="412755"/>
    <lineage>
        <taxon>unclassified sequences</taxon>
        <taxon>metagenomes</taxon>
        <taxon>ecological metagenomes</taxon>
    </lineage>
</organism>
<feature type="non-terminal residue" evidence="1">
    <location>
        <position position="1"/>
    </location>
</feature>
<reference evidence="1" key="1">
    <citation type="journal article" date="2014" name="Front. Microbiol.">
        <title>High frequency of phylogenetically diverse reductive dehalogenase-homologous genes in deep subseafloor sedimentary metagenomes.</title>
        <authorList>
            <person name="Kawai M."/>
            <person name="Futagami T."/>
            <person name="Toyoda A."/>
            <person name="Takaki Y."/>
            <person name="Nishi S."/>
            <person name="Hori S."/>
            <person name="Arai W."/>
            <person name="Tsubouchi T."/>
            <person name="Morono Y."/>
            <person name="Uchiyama I."/>
            <person name="Ito T."/>
            <person name="Fujiyama A."/>
            <person name="Inagaki F."/>
            <person name="Takami H."/>
        </authorList>
    </citation>
    <scope>NUCLEOTIDE SEQUENCE</scope>
    <source>
        <strain evidence="1">Expedition CK06-06</strain>
    </source>
</reference>
<dbReference type="EMBL" id="BART01018002">
    <property type="protein sequence ID" value="GAG84690.1"/>
    <property type="molecule type" value="Genomic_DNA"/>
</dbReference>